<accession>A0AA42URJ2</accession>
<dbReference type="Gene3D" id="2.170.130.10">
    <property type="entry name" value="TonB-dependent receptor, plug domain"/>
    <property type="match status" value="1"/>
</dbReference>
<dbReference type="Gene3D" id="2.40.170.20">
    <property type="entry name" value="TonB-dependent receptor, beta-barrel domain"/>
    <property type="match status" value="1"/>
</dbReference>
<organism evidence="19 20">
    <name type="scientific">Pseudomonas mosselii</name>
    <dbReference type="NCBI Taxonomy" id="78327"/>
    <lineage>
        <taxon>Bacteria</taxon>
        <taxon>Pseudomonadati</taxon>
        <taxon>Pseudomonadota</taxon>
        <taxon>Gammaproteobacteria</taxon>
        <taxon>Pseudomonadales</taxon>
        <taxon>Pseudomonadaceae</taxon>
        <taxon>Pseudomonas</taxon>
    </lineage>
</organism>
<dbReference type="EMBL" id="JAOCGG010000051">
    <property type="protein sequence ID" value="MDH1632561.1"/>
    <property type="molecule type" value="Genomic_DNA"/>
</dbReference>
<evidence type="ECO:0000256" key="3">
    <source>
        <dbReference type="ARBA" id="ARBA00022448"/>
    </source>
</evidence>
<evidence type="ECO:0000256" key="9">
    <source>
        <dbReference type="ARBA" id="ARBA00023065"/>
    </source>
</evidence>
<dbReference type="RefSeq" id="WP_280083208.1">
    <property type="nucleotide sequence ID" value="NZ_JAOCGG010000051.1"/>
</dbReference>
<evidence type="ECO:0000313" key="19">
    <source>
        <dbReference type="EMBL" id="MDH1632561.1"/>
    </source>
</evidence>
<evidence type="ECO:0000256" key="12">
    <source>
        <dbReference type="ARBA" id="ARBA00023170"/>
    </source>
</evidence>
<keyword evidence="8" id="KW-0408">Iron</keyword>
<evidence type="ECO:0000313" key="20">
    <source>
        <dbReference type="Proteomes" id="UP001160882"/>
    </source>
</evidence>
<dbReference type="GO" id="GO:0015344">
    <property type="term" value="F:siderophore uptake transmembrane transporter activity"/>
    <property type="evidence" value="ECO:0007669"/>
    <property type="project" value="TreeGrafter"/>
</dbReference>
<evidence type="ECO:0000256" key="8">
    <source>
        <dbReference type="ARBA" id="ARBA00023004"/>
    </source>
</evidence>
<evidence type="ECO:0000256" key="1">
    <source>
        <dbReference type="ARBA" id="ARBA00004571"/>
    </source>
</evidence>
<evidence type="ECO:0000256" key="17">
    <source>
        <dbReference type="SAM" id="SignalP"/>
    </source>
</evidence>
<evidence type="ECO:0000256" key="16">
    <source>
        <dbReference type="RuleBase" id="RU003357"/>
    </source>
</evidence>
<evidence type="ECO:0000256" key="13">
    <source>
        <dbReference type="ARBA" id="ARBA00023237"/>
    </source>
</evidence>
<evidence type="ECO:0000256" key="5">
    <source>
        <dbReference type="ARBA" id="ARBA00022496"/>
    </source>
</evidence>
<dbReference type="InterPro" id="IPR012910">
    <property type="entry name" value="Plug_dom"/>
</dbReference>
<evidence type="ECO:0000256" key="11">
    <source>
        <dbReference type="ARBA" id="ARBA00023136"/>
    </source>
</evidence>
<dbReference type="InterPro" id="IPR037066">
    <property type="entry name" value="Plug_dom_sf"/>
</dbReference>
<dbReference type="SMART" id="SM00965">
    <property type="entry name" value="STN"/>
    <property type="match status" value="1"/>
</dbReference>
<evidence type="ECO:0000256" key="15">
    <source>
        <dbReference type="PROSITE-ProRule" id="PRU10144"/>
    </source>
</evidence>
<evidence type="ECO:0000256" key="10">
    <source>
        <dbReference type="ARBA" id="ARBA00023077"/>
    </source>
</evidence>
<dbReference type="InterPro" id="IPR011662">
    <property type="entry name" value="Secretin/TonB_short_N"/>
</dbReference>
<dbReference type="PANTHER" id="PTHR32552">
    <property type="entry name" value="FERRICHROME IRON RECEPTOR-RELATED"/>
    <property type="match status" value="1"/>
</dbReference>
<dbReference type="GO" id="GO:0015891">
    <property type="term" value="P:siderophore transport"/>
    <property type="evidence" value="ECO:0007669"/>
    <property type="project" value="InterPro"/>
</dbReference>
<dbReference type="AlphaFoldDB" id="A0AA42URJ2"/>
<comment type="caution">
    <text evidence="19">The sequence shown here is derived from an EMBL/GenBank/DDBJ whole genome shotgun (WGS) entry which is preliminary data.</text>
</comment>
<evidence type="ECO:0000256" key="6">
    <source>
        <dbReference type="ARBA" id="ARBA00022692"/>
    </source>
</evidence>
<sequence>MPIPANTLTPLSKALMLRRMLRSSPAMATLGLALSLPLAAQVQAQEQDFDIPAQSLASALQELGRQGNLQVLFSPETVQGLRSSPVKGRFSPTQAAGELLRNSGIRYSVQDNTLIISGAAESGSAMTLDATTINGQVLGATTEGTNSYTTGAVTIGKTAQSLRETPQSVTVVTRKLMDDKNLVSLDQVMAQTTGITRANRGYGNHHFSSRGFDLTDDSYMVDGVPGQAYAYTGWMTPDMAVFDRVEVLRGASGLLVGAGNPGGAVNLVRKRPTADPRFSVTTRAGSWDNYRLDLDASGRLNPEGTLRGRMVASYEDRGYFTDVTKSKRPLLYGILEADLSDATTVGLGLRRQTSRIDGYSVLGIPNNPDGSNPHLKRSTFLGQDWATLQTDMDEVFGDITHRFNDNWTGKVALSHSEGGYNRSAIEWSADDTLEYGAAGGPVVKDVSYHKFDVTSNAVDGHLDGSFEAFGLTHQVTLGANWSKRKMNDKDRTEYLPTPIPLNVFDPSHSNIPKLARQGWDYKDDTIDTRYGTYLSTRLRATEDLSFVLGARLSWYKTEAWDGDNVSTNEQKHEFTPFAGVIYDLNDQWSWYASYADIFQPQANYRTAGGSMLDPSTGTNSETGIKGELFDKRLNVSFAVFYIEQEDVAARDWENDGKCQNDVNGRCWVNSKGINRSKGFEAEASGELLPGLQVAAGYTYNTTSSSDGGPISAQTPKHMLRLNTNYTLPGEWSRLSIGGGVSAQNSYVDKGNEAYNSGRAIFDARAAYKLDEHWTVGVDVENLFDRKYFDSMGYWTRGTTYGTPRSYMFTLRGDF</sequence>
<keyword evidence="6 14" id="KW-0812">Transmembrane</keyword>
<evidence type="ECO:0000256" key="4">
    <source>
        <dbReference type="ARBA" id="ARBA00022452"/>
    </source>
</evidence>
<feature type="short sequence motif" description="TonB C-terminal box" evidence="15">
    <location>
        <begin position="797"/>
        <end position="814"/>
    </location>
</feature>
<keyword evidence="12 19" id="KW-0675">Receptor</keyword>
<dbReference type="PANTHER" id="PTHR32552:SF74">
    <property type="entry name" value="HYDROXAMATE SIDEROPHORE RECEPTOR FHUE"/>
    <property type="match status" value="1"/>
</dbReference>
<keyword evidence="11 14" id="KW-0472">Membrane</keyword>
<dbReference type="Pfam" id="PF07715">
    <property type="entry name" value="Plug"/>
    <property type="match status" value="1"/>
</dbReference>
<dbReference type="NCBIfam" id="TIGR01783">
    <property type="entry name" value="TonB-siderophor"/>
    <property type="match status" value="1"/>
</dbReference>
<dbReference type="InterPro" id="IPR036942">
    <property type="entry name" value="Beta-barrel_TonB_sf"/>
</dbReference>
<protein>
    <submittedName>
        <fullName evidence="19">TonB-dependent receptor</fullName>
    </submittedName>
</protein>
<dbReference type="GO" id="GO:0009279">
    <property type="term" value="C:cell outer membrane"/>
    <property type="evidence" value="ECO:0007669"/>
    <property type="project" value="UniProtKB-SubCell"/>
</dbReference>
<dbReference type="CDD" id="cd01347">
    <property type="entry name" value="ligand_gated_channel"/>
    <property type="match status" value="1"/>
</dbReference>
<dbReference type="InterPro" id="IPR039426">
    <property type="entry name" value="TonB-dep_rcpt-like"/>
</dbReference>
<dbReference type="InterPro" id="IPR010105">
    <property type="entry name" value="TonB_sidphr_rcpt"/>
</dbReference>
<comment type="subcellular location">
    <subcellularLocation>
        <location evidence="1 14">Cell outer membrane</location>
        <topology evidence="1 14">Multi-pass membrane protein</topology>
    </subcellularLocation>
</comment>
<keyword evidence="7 17" id="KW-0732">Signal</keyword>
<dbReference type="InterPro" id="IPR010917">
    <property type="entry name" value="TonB_rcpt_CS"/>
</dbReference>
<dbReference type="PROSITE" id="PS52016">
    <property type="entry name" value="TONB_DEPENDENT_REC_3"/>
    <property type="match status" value="1"/>
</dbReference>
<evidence type="ECO:0000256" key="14">
    <source>
        <dbReference type="PROSITE-ProRule" id="PRU01360"/>
    </source>
</evidence>
<dbReference type="InterPro" id="IPR000531">
    <property type="entry name" value="Beta-barrel_TonB"/>
</dbReference>
<dbReference type="Pfam" id="PF07660">
    <property type="entry name" value="STN"/>
    <property type="match status" value="1"/>
</dbReference>
<dbReference type="Proteomes" id="UP001160882">
    <property type="component" value="Unassembled WGS sequence"/>
</dbReference>
<keyword evidence="10 16" id="KW-0798">TonB box</keyword>
<keyword evidence="4 14" id="KW-1134">Transmembrane beta strand</keyword>
<dbReference type="PROSITE" id="PS01156">
    <property type="entry name" value="TONB_DEPENDENT_REC_2"/>
    <property type="match status" value="1"/>
</dbReference>
<feature type="domain" description="Secretin/TonB short N-terminal" evidence="18">
    <location>
        <begin position="69"/>
        <end position="119"/>
    </location>
</feature>
<keyword evidence="13 14" id="KW-0998">Cell outer membrane</keyword>
<keyword evidence="9" id="KW-0406">Ion transport</keyword>
<dbReference type="SUPFAM" id="SSF56935">
    <property type="entry name" value="Porins"/>
    <property type="match status" value="1"/>
</dbReference>
<name>A0AA42URJ2_9PSED</name>
<keyword evidence="3 14" id="KW-0813">Transport</keyword>
<dbReference type="Gene3D" id="3.55.50.30">
    <property type="match status" value="1"/>
</dbReference>
<evidence type="ECO:0000259" key="18">
    <source>
        <dbReference type="SMART" id="SM00965"/>
    </source>
</evidence>
<dbReference type="FunFam" id="2.170.130.10:FF:000010">
    <property type="entry name" value="Ferripyoverdine receptor"/>
    <property type="match status" value="1"/>
</dbReference>
<proteinExistence type="inferred from homology"/>
<evidence type="ECO:0000256" key="2">
    <source>
        <dbReference type="ARBA" id="ARBA00009810"/>
    </source>
</evidence>
<dbReference type="Pfam" id="PF00593">
    <property type="entry name" value="TonB_dep_Rec_b-barrel"/>
    <property type="match status" value="1"/>
</dbReference>
<dbReference type="GO" id="GO:0038023">
    <property type="term" value="F:signaling receptor activity"/>
    <property type="evidence" value="ECO:0007669"/>
    <property type="project" value="InterPro"/>
</dbReference>
<feature type="signal peptide" evidence="17">
    <location>
        <begin position="1"/>
        <end position="28"/>
    </location>
</feature>
<keyword evidence="5" id="KW-0410">Iron transport</keyword>
<reference evidence="19" key="1">
    <citation type="submission" date="2022-09" db="EMBL/GenBank/DDBJ databases">
        <title>Intensive care unit water sources are persistently colonized with multi-drug resistant bacteria and are the site of extensive horizontal gene transfer of antibiotic resistance genes.</title>
        <authorList>
            <person name="Diorio-Toth L."/>
        </authorList>
    </citation>
    <scope>NUCLEOTIDE SEQUENCE</scope>
    <source>
        <strain evidence="19">GD03782</strain>
    </source>
</reference>
<comment type="similarity">
    <text evidence="2 14 16">Belongs to the TonB-dependent receptor family.</text>
</comment>
<evidence type="ECO:0000256" key="7">
    <source>
        <dbReference type="ARBA" id="ARBA00022729"/>
    </source>
</evidence>
<gene>
    <name evidence="19" type="ORF">N5I14_20175</name>
</gene>
<feature type="chain" id="PRO_5041239482" evidence="17">
    <location>
        <begin position="29"/>
        <end position="814"/>
    </location>
</feature>